<dbReference type="Gene3D" id="1.10.10.10">
    <property type="entry name" value="Winged helix-like DNA-binding domain superfamily/Winged helix DNA-binding domain"/>
    <property type="match status" value="1"/>
</dbReference>
<evidence type="ECO:0000259" key="5">
    <source>
        <dbReference type="PROSITE" id="PS51078"/>
    </source>
</evidence>
<keyword evidence="7" id="KW-1185">Reference proteome</keyword>
<evidence type="ECO:0000259" key="4">
    <source>
        <dbReference type="PROSITE" id="PS51077"/>
    </source>
</evidence>
<keyword evidence="1" id="KW-0805">Transcription regulation</keyword>
<dbReference type="Proteomes" id="UP001154061">
    <property type="component" value="Unassembled WGS sequence"/>
</dbReference>
<dbReference type="Pfam" id="PF09339">
    <property type="entry name" value="HTH_IclR"/>
    <property type="match status" value="1"/>
</dbReference>
<dbReference type="InterPro" id="IPR029016">
    <property type="entry name" value="GAF-like_dom_sf"/>
</dbReference>
<dbReference type="SUPFAM" id="SSF46785">
    <property type="entry name" value="Winged helix' DNA-binding domain"/>
    <property type="match status" value="1"/>
</dbReference>
<dbReference type="AlphaFoldDB" id="A0A9Q4Q3R8"/>
<dbReference type="InterPro" id="IPR036388">
    <property type="entry name" value="WH-like_DNA-bd_sf"/>
</dbReference>
<evidence type="ECO:0000256" key="1">
    <source>
        <dbReference type="ARBA" id="ARBA00023015"/>
    </source>
</evidence>
<reference evidence="6" key="1">
    <citation type="submission" date="2022-06" db="EMBL/GenBank/DDBJ databases">
        <title>Natrinema sp. a new haloarchaeum isolate from saline soil.</title>
        <authorList>
            <person name="Strakova D."/>
            <person name="Galisteo C."/>
            <person name="Sanchez-Porro C."/>
            <person name="Ventosa A."/>
        </authorList>
    </citation>
    <scope>NUCLEOTIDE SEQUENCE</scope>
    <source>
        <strain evidence="6">S1CR25-10</strain>
    </source>
</reference>
<feature type="domain" description="HTH iclR-type" evidence="4">
    <location>
        <begin position="14"/>
        <end position="73"/>
    </location>
</feature>
<organism evidence="6 7">
    <name type="scientific">Natrinema salsiterrestre</name>
    <dbReference type="NCBI Taxonomy" id="2950540"/>
    <lineage>
        <taxon>Archaea</taxon>
        <taxon>Methanobacteriati</taxon>
        <taxon>Methanobacteriota</taxon>
        <taxon>Stenosarchaea group</taxon>
        <taxon>Halobacteria</taxon>
        <taxon>Halobacteriales</taxon>
        <taxon>Natrialbaceae</taxon>
        <taxon>Natrinema</taxon>
    </lineage>
</organism>
<dbReference type="InterPro" id="IPR036390">
    <property type="entry name" value="WH_DNA-bd_sf"/>
</dbReference>
<sequence>MAKDKDGSGTGNRINAVENAFTMIERMQELEQCGVSELAADLDIPKSTAHVYLKTLEELGYVIKENGQYRLSMRFLELGGLVRHNRSIYQAARSEVDALSRTTGEVGTIGYVEDGMRVLVYRTEPVEGVSDNAPTGEFTEMHWTAVGKVLLAQRTDEEIRDVVDRHGLPAATENTITDLDELLKEAAEIRTQGYSIEDEERVSGIKSIAVPIDSNGSDSGNSAISIAGPKHRFSTERVEEELLPELRNVANVIELQSRHY</sequence>
<comment type="caution">
    <text evidence="6">The sequence shown here is derived from an EMBL/GenBank/DDBJ whole genome shotgun (WGS) entry which is preliminary data.</text>
</comment>
<gene>
    <name evidence="6" type="ORF">NDI89_19885</name>
</gene>
<protein>
    <submittedName>
        <fullName evidence="6">IclR family transcriptional regulator</fullName>
    </submittedName>
</protein>
<dbReference type="PANTHER" id="PTHR30136:SF35">
    <property type="entry name" value="HTH-TYPE TRANSCRIPTIONAL REGULATOR RV1719"/>
    <property type="match status" value="1"/>
</dbReference>
<evidence type="ECO:0000256" key="2">
    <source>
        <dbReference type="ARBA" id="ARBA00023125"/>
    </source>
</evidence>
<dbReference type="PROSITE" id="PS51077">
    <property type="entry name" value="HTH_ICLR"/>
    <property type="match status" value="1"/>
</dbReference>
<dbReference type="Gene3D" id="3.30.450.40">
    <property type="match status" value="1"/>
</dbReference>
<keyword evidence="2" id="KW-0238">DNA-binding</keyword>
<evidence type="ECO:0000256" key="3">
    <source>
        <dbReference type="ARBA" id="ARBA00023163"/>
    </source>
</evidence>
<accession>A0A9Q4Q3R8</accession>
<dbReference type="RefSeq" id="WP_277524221.1">
    <property type="nucleotide sequence ID" value="NZ_JAMQOT010000009.1"/>
</dbReference>
<dbReference type="InterPro" id="IPR050707">
    <property type="entry name" value="HTH_MetabolicPath_Reg"/>
</dbReference>
<name>A0A9Q4Q3R8_9EURY</name>
<dbReference type="GO" id="GO:0045892">
    <property type="term" value="P:negative regulation of DNA-templated transcription"/>
    <property type="evidence" value="ECO:0007669"/>
    <property type="project" value="TreeGrafter"/>
</dbReference>
<evidence type="ECO:0000313" key="6">
    <source>
        <dbReference type="EMBL" id="MDF9747841.1"/>
    </source>
</evidence>
<feature type="domain" description="IclR-ED" evidence="5">
    <location>
        <begin position="74"/>
        <end position="259"/>
    </location>
</feature>
<dbReference type="Pfam" id="PF01614">
    <property type="entry name" value="IclR_C"/>
    <property type="match status" value="1"/>
</dbReference>
<evidence type="ECO:0000313" key="7">
    <source>
        <dbReference type="Proteomes" id="UP001154061"/>
    </source>
</evidence>
<keyword evidence="3" id="KW-0804">Transcription</keyword>
<dbReference type="EMBL" id="JAMQOT010000009">
    <property type="protein sequence ID" value="MDF9747841.1"/>
    <property type="molecule type" value="Genomic_DNA"/>
</dbReference>
<dbReference type="SUPFAM" id="SSF55781">
    <property type="entry name" value="GAF domain-like"/>
    <property type="match status" value="1"/>
</dbReference>
<dbReference type="GO" id="GO:0003677">
    <property type="term" value="F:DNA binding"/>
    <property type="evidence" value="ECO:0007669"/>
    <property type="project" value="UniProtKB-KW"/>
</dbReference>
<dbReference type="InterPro" id="IPR005471">
    <property type="entry name" value="Tscrpt_reg_IclR_N"/>
</dbReference>
<dbReference type="SMART" id="SM00346">
    <property type="entry name" value="HTH_ICLR"/>
    <property type="match status" value="1"/>
</dbReference>
<dbReference type="GO" id="GO:0003700">
    <property type="term" value="F:DNA-binding transcription factor activity"/>
    <property type="evidence" value="ECO:0007669"/>
    <property type="project" value="TreeGrafter"/>
</dbReference>
<dbReference type="PROSITE" id="PS51078">
    <property type="entry name" value="ICLR_ED"/>
    <property type="match status" value="1"/>
</dbReference>
<proteinExistence type="predicted"/>
<dbReference type="PANTHER" id="PTHR30136">
    <property type="entry name" value="HELIX-TURN-HELIX TRANSCRIPTIONAL REGULATOR, ICLR FAMILY"/>
    <property type="match status" value="1"/>
</dbReference>
<dbReference type="InterPro" id="IPR014757">
    <property type="entry name" value="Tscrpt_reg_IclR_C"/>
</dbReference>